<feature type="transmembrane region" description="Helical" evidence="1">
    <location>
        <begin position="177"/>
        <end position="198"/>
    </location>
</feature>
<feature type="transmembrane region" description="Helical" evidence="1">
    <location>
        <begin position="99"/>
        <end position="120"/>
    </location>
</feature>
<feature type="transmembrane region" description="Helical" evidence="1">
    <location>
        <begin position="286"/>
        <end position="308"/>
    </location>
</feature>
<dbReference type="AlphaFoldDB" id="A0A853I0I3"/>
<keyword evidence="3" id="KW-1185">Reference proteome</keyword>
<feature type="transmembrane region" description="Helical" evidence="1">
    <location>
        <begin position="51"/>
        <end position="68"/>
    </location>
</feature>
<evidence type="ECO:0000256" key="1">
    <source>
        <dbReference type="SAM" id="Phobius"/>
    </source>
</evidence>
<name>A0A853I0I3_9GAMM</name>
<feature type="transmembrane region" description="Helical" evidence="1">
    <location>
        <begin position="74"/>
        <end position="92"/>
    </location>
</feature>
<evidence type="ECO:0000313" key="2">
    <source>
        <dbReference type="EMBL" id="NYZ67490.1"/>
    </source>
</evidence>
<feature type="transmembrane region" description="Helical" evidence="1">
    <location>
        <begin position="263"/>
        <end position="280"/>
    </location>
</feature>
<gene>
    <name evidence="2" type="ORF">H0A36_15845</name>
</gene>
<accession>A0A853I0I3</accession>
<evidence type="ECO:0000313" key="3">
    <source>
        <dbReference type="Proteomes" id="UP000569732"/>
    </source>
</evidence>
<feature type="transmembrane region" description="Helical" evidence="1">
    <location>
        <begin position="150"/>
        <end position="171"/>
    </location>
</feature>
<feature type="transmembrane region" description="Helical" evidence="1">
    <location>
        <begin position="210"/>
        <end position="233"/>
    </location>
</feature>
<reference evidence="2 3" key="1">
    <citation type="submission" date="2020-07" db="EMBL/GenBank/DDBJ databases">
        <title>Endozoicomonas sp. nov., isolated from sediment.</title>
        <authorList>
            <person name="Gu T."/>
        </authorList>
    </citation>
    <scope>NUCLEOTIDE SEQUENCE [LARGE SCALE GENOMIC DNA]</scope>
    <source>
        <strain evidence="2 3">SM1973</strain>
    </source>
</reference>
<proteinExistence type="predicted"/>
<evidence type="ECO:0008006" key="4">
    <source>
        <dbReference type="Google" id="ProtNLM"/>
    </source>
</evidence>
<sequence>MYTDEDLNYAIDKGIFTEASVTAFREQLSRLRSGPAVDEENFRLVTSFNDIFVVIACSLLLFSSWWVIQTVNDTLGMLVFTVLSWGLAEFFVLKKRMALPAILLLLSFVPGIFLFSVSVLPLSDGVSFMTAAGITVIATYIHWRRFNVPITIATGTAVAVGFLVTMILAIFPGMKEWYLSIFFVFGILVFVYAMYWDASDRSRTSRRSDVAFWLHLLSAPLIIHPAFSGLGILSGSESLVSMAIVICLYLLLTFISIVIDRRAFMVSSLIYVVYALSSLLKTYGIVSYSFAFTGVVIGAALLLLSAFWHPTRVVVISFLPSRLKNYCPEVNVIN</sequence>
<feature type="transmembrane region" description="Helical" evidence="1">
    <location>
        <begin position="126"/>
        <end position="143"/>
    </location>
</feature>
<keyword evidence="1" id="KW-0472">Membrane</keyword>
<dbReference type="RefSeq" id="WP_180569513.1">
    <property type="nucleotide sequence ID" value="NZ_JACCKB010000026.1"/>
</dbReference>
<dbReference type="Proteomes" id="UP000569732">
    <property type="component" value="Unassembled WGS sequence"/>
</dbReference>
<feature type="transmembrane region" description="Helical" evidence="1">
    <location>
        <begin position="239"/>
        <end position="258"/>
    </location>
</feature>
<keyword evidence="1" id="KW-1133">Transmembrane helix</keyword>
<protein>
    <recommendedName>
        <fullName evidence="4">DUF2157 domain-containing protein</fullName>
    </recommendedName>
</protein>
<comment type="caution">
    <text evidence="2">The sequence shown here is derived from an EMBL/GenBank/DDBJ whole genome shotgun (WGS) entry which is preliminary data.</text>
</comment>
<keyword evidence="1" id="KW-0812">Transmembrane</keyword>
<dbReference type="EMBL" id="JACCKB010000026">
    <property type="protein sequence ID" value="NYZ67490.1"/>
    <property type="molecule type" value="Genomic_DNA"/>
</dbReference>
<organism evidence="2 3">
    <name type="scientific">Spartinivicinus marinus</name>
    <dbReference type="NCBI Taxonomy" id="2994442"/>
    <lineage>
        <taxon>Bacteria</taxon>
        <taxon>Pseudomonadati</taxon>
        <taxon>Pseudomonadota</taxon>
        <taxon>Gammaproteobacteria</taxon>
        <taxon>Oceanospirillales</taxon>
        <taxon>Zooshikellaceae</taxon>
        <taxon>Spartinivicinus</taxon>
    </lineage>
</organism>